<keyword evidence="2" id="KW-1185">Reference proteome</keyword>
<dbReference type="Proteomes" id="UP001604277">
    <property type="component" value="Unassembled WGS sequence"/>
</dbReference>
<reference evidence="2" key="1">
    <citation type="submission" date="2024-07" db="EMBL/GenBank/DDBJ databases">
        <title>Two chromosome-level genome assemblies of Korean endemic species Abeliophyllum distichum and Forsythia ovata (Oleaceae).</title>
        <authorList>
            <person name="Jang H."/>
        </authorList>
    </citation>
    <scope>NUCLEOTIDE SEQUENCE [LARGE SCALE GENOMIC DNA]</scope>
</reference>
<evidence type="ECO:0000313" key="2">
    <source>
        <dbReference type="Proteomes" id="UP001604277"/>
    </source>
</evidence>
<accession>A0ABD1NWP5</accession>
<gene>
    <name evidence="1" type="ORF">Fot_57136</name>
</gene>
<organism evidence="1 2">
    <name type="scientific">Forsythia ovata</name>
    <dbReference type="NCBI Taxonomy" id="205694"/>
    <lineage>
        <taxon>Eukaryota</taxon>
        <taxon>Viridiplantae</taxon>
        <taxon>Streptophyta</taxon>
        <taxon>Embryophyta</taxon>
        <taxon>Tracheophyta</taxon>
        <taxon>Spermatophyta</taxon>
        <taxon>Magnoliopsida</taxon>
        <taxon>eudicotyledons</taxon>
        <taxon>Gunneridae</taxon>
        <taxon>Pentapetalae</taxon>
        <taxon>asterids</taxon>
        <taxon>lamiids</taxon>
        <taxon>Lamiales</taxon>
        <taxon>Oleaceae</taxon>
        <taxon>Forsythieae</taxon>
        <taxon>Forsythia</taxon>
    </lineage>
</organism>
<name>A0ABD1NWP5_9LAMI</name>
<sequence length="116" mass="12791">MGLFQEVCPSVFSYSPFTCSITHCPATCGWCFSLTLTISKFSTSPTTISQGDFRPSSGKYPGAGPLIQLIFWRNSDELFRDPSTPTHQPFVQHFSIAIPATIGALQQFQLLVGRLQ</sequence>
<proteinExistence type="predicted"/>
<comment type="caution">
    <text evidence="1">The sequence shown here is derived from an EMBL/GenBank/DDBJ whole genome shotgun (WGS) entry which is preliminary data.</text>
</comment>
<dbReference type="EMBL" id="JBFOLJ010000085">
    <property type="protein sequence ID" value="KAL2456025.1"/>
    <property type="molecule type" value="Genomic_DNA"/>
</dbReference>
<evidence type="ECO:0000313" key="1">
    <source>
        <dbReference type="EMBL" id="KAL2456025.1"/>
    </source>
</evidence>
<protein>
    <submittedName>
        <fullName evidence="1">Uncharacterized protein</fullName>
    </submittedName>
</protein>
<dbReference type="AlphaFoldDB" id="A0ABD1NWP5"/>